<reference evidence="1" key="1">
    <citation type="submission" date="2023-06" db="EMBL/GenBank/DDBJ databases">
        <authorList>
            <person name="Kurt Z."/>
        </authorList>
    </citation>
    <scope>NUCLEOTIDE SEQUENCE</scope>
</reference>
<dbReference type="EMBL" id="CATOUU010000492">
    <property type="protein sequence ID" value="CAI9931524.1"/>
    <property type="molecule type" value="Genomic_DNA"/>
</dbReference>
<evidence type="ECO:0000313" key="1">
    <source>
        <dbReference type="EMBL" id="CAI9931524.1"/>
    </source>
</evidence>
<dbReference type="EMBL" id="CAXDID020000298">
    <property type="protein sequence ID" value="CAL6072960.1"/>
    <property type="molecule type" value="Genomic_DNA"/>
</dbReference>
<sequence length="127" mass="14789">MERKGNVRNIEKADQYRRNVWCDVFFYTSDNYQIKIKGQSRSRKQAEWRDIACGALHYSSINGNQYNGNVEIHTINEFQNVKYFGCQQLISVFGGGYNNFLYFNNLYIHPNIKIAAGFAPSLHCSEM</sequence>
<proteinExistence type="predicted"/>
<protein>
    <submittedName>
        <fullName evidence="2">Hypothetical_protein</fullName>
    </submittedName>
</protein>
<organism evidence="1">
    <name type="scientific">Hexamita inflata</name>
    <dbReference type="NCBI Taxonomy" id="28002"/>
    <lineage>
        <taxon>Eukaryota</taxon>
        <taxon>Metamonada</taxon>
        <taxon>Diplomonadida</taxon>
        <taxon>Hexamitidae</taxon>
        <taxon>Hexamitinae</taxon>
        <taxon>Hexamita</taxon>
    </lineage>
</organism>
<keyword evidence="3" id="KW-1185">Reference proteome</keyword>
<evidence type="ECO:0000313" key="3">
    <source>
        <dbReference type="Proteomes" id="UP001642409"/>
    </source>
</evidence>
<dbReference type="Proteomes" id="UP001642409">
    <property type="component" value="Unassembled WGS sequence"/>
</dbReference>
<evidence type="ECO:0000313" key="2">
    <source>
        <dbReference type="EMBL" id="CAL6072960.1"/>
    </source>
</evidence>
<reference evidence="2 3" key="2">
    <citation type="submission" date="2024-07" db="EMBL/GenBank/DDBJ databases">
        <authorList>
            <person name="Akdeniz Z."/>
        </authorList>
    </citation>
    <scope>NUCLEOTIDE SEQUENCE [LARGE SCALE GENOMIC DNA]</scope>
</reference>
<name>A0AA86TWI9_9EUKA</name>
<comment type="caution">
    <text evidence="1">The sequence shown here is derived from an EMBL/GenBank/DDBJ whole genome shotgun (WGS) entry which is preliminary data.</text>
</comment>
<dbReference type="AlphaFoldDB" id="A0AA86TWI9"/>
<gene>
    <name evidence="1" type="ORF">HINF_LOCUS19169</name>
    <name evidence="2" type="ORF">HINF_LOCUS55874</name>
</gene>
<accession>A0AA86TWI9</accession>